<dbReference type="Pfam" id="PF01352">
    <property type="entry name" value="KRAB"/>
    <property type="match status" value="1"/>
</dbReference>
<feature type="region of interest" description="Disordered" evidence="2">
    <location>
        <begin position="178"/>
        <end position="197"/>
    </location>
</feature>
<reference evidence="4 5" key="1">
    <citation type="submission" date="2025-05" db="UniProtKB">
        <authorList>
            <consortium name="RefSeq"/>
        </authorList>
    </citation>
    <scope>NUCLEOTIDE SEQUENCE [LARGE SCALE GENOMIC DNA]</scope>
</reference>
<evidence type="ECO:0000313" key="5">
    <source>
        <dbReference type="RefSeq" id="XP_020668709.2"/>
    </source>
</evidence>
<dbReference type="Gene3D" id="6.10.140.140">
    <property type="match status" value="1"/>
</dbReference>
<feature type="region of interest" description="Disordered" evidence="2">
    <location>
        <begin position="413"/>
        <end position="440"/>
    </location>
</feature>
<dbReference type="PANTHER" id="PTHR23232">
    <property type="entry name" value="KRAB DOMAIN C2H2 ZINC FINGER"/>
    <property type="match status" value="1"/>
</dbReference>
<dbReference type="Proteomes" id="UP001652642">
    <property type="component" value="Chromosome 2"/>
</dbReference>
<organism evidence="4 5">
    <name type="scientific">Pogona vitticeps</name>
    <name type="common">central bearded dragon</name>
    <dbReference type="NCBI Taxonomy" id="103695"/>
    <lineage>
        <taxon>Eukaryota</taxon>
        <taxon>Metazoa</taxon>
        <taxon>Chordata</taxon>
        <taxon>Craniata</taxon>
        <taxon>Vertebrata</taxon>
        <taxon>Euteleostomi</taxon>
        <taxon>Lepidosauria</taxon>
        <taxon>Squamata</taxon>
        <taxon>Bifurcata</taxon>
        <taxon>Unidentata</taxon>
        <taxon>Episquamata</taxon>
        <taxon>Toxicofera</taxon>
        <taxon>Iguania</taxon>
        <taxon>Acrodonta</taxon>
        <taxon>Agamidae</taxon>
        <taxon>Amphibolurinae</taxon>
        <taxon>Pogona</taxon>
    </lineage>
</organism>
<accession>A0A6J0VDH1</accession>
<sequence>MTSLFIGGEIEQKINLGPVTFEDVVIYFTEAEWALLTWTQRALYKEVMQENYQNVMSLGTSPISQAPTATAKDTQESQRQRAKFWSKEEIGLFVDLWISPEVQNELRNMYHNEAVFNWLSTEMGLRGYNRSARQCREKMNALKKKYKEVTIQSKGSGVDLSAMPYYNKLAMILEKRDATPRSAGGSSGPEKGQWQRQTSLTLARQASPLTLGTSGQAARPSLTTTPVLKTALTGPQGKPPPQKQPRLLQETFTRSQAGAGSPTPSHELLSQPGGSVTAQNHGLASSKRPALTPKIKEEEPQEDDANCISSVLQSALLPVEVRVVDENGLTIASVECKQEKQEEDGLDRATDLGLDFEDKLIRNIVADGDPPEVTSIQVDPNGLPELSEELYGGAEGAEDMPTDLLQSLDDRFSGYQGQEDSNPDREKIEQERPLSRPLSAAESLIQEQERKALENADAASILLDIVGCKDPNSGADGGLGGVDEPPLSHVLPPGDLEGDAPLTSAQRAARFRNKRKIERAQLAKDLIKATKETGEQIRDALYELDSKESQRRVDDRRVAVWCARHIAKSIRDSSQTMASAMRDSDVAFQRCMESYTAALERQTTLLERIVDTLTGRAAPPNAPGEETLGASVPNSPPPAPSQILCVPQEPPLAEKTV</sequence>
<evidence type="ECO:0000256" key="2">
    <source>
        <dbReference type="SAM" id="MobiDB-lite"/>
    </source>
</evidence>
<dbReference type="CDD" id="cd07765">
    <property type="entry name" value="KRAB_A-box"/>
    <property type="match status" value="1"/>
</dbReference>
<feature type="domain" description="KRAB" evidence="3">
    <location>
        <begin position="19"/>
        <end position="97"/>
    </location>
</feature>
<feature type="region of interest" description="Disordered" evidence="2">
    <location>
        <begin position="255"/>
        <end position="304"/>
    </location>
</feature>
<dbReference type="InterPro" id="IPR044822">
    <property type="entry name" value="Myb_DNA-bind_4"/>
</dbReference>
<dbReference type="SUPFAM" id="SSF109640">
    <property type="entry name" value="KRAB domain (Kruppel-associated box)"/>
    <property type="match status" value="1"/>
</dbReference>
<dbReference type="RefSeq" id="XP_020668709.2">
    <property type="nucleotide sequence ID" value="XM_020813050.2"/>
</dbReference>
<proteinExistence type="predicted"/>
<evidence type="ECO:0000313" key="4">
    <source>
        <dbReference type="Proteomes" id="UP001652642"/>
    </source>
</evidence>
<dbReference type="InterPro" id="IPR001909">
    <property type="entry name" value="KRAB"/>
</dbReference>
<evidence type="ECO:0000256" key="1">
    <source>
        <dbReference type="SAM" id="Coils"/>
    </source>
</evidence>
<dbReference type="PROSITE" id="PS50805">
    <property type="entry name" value="KRAB"/>
    <property type="match status" value="1"/>
</dbReference>
<dbReference type="SMART" id="SM00349">
    <property type="entry name" value="KRAB"/>
    <property type="match status" value="1"/>
</dbReference>
<name>A0A6J0VDH1_9SAUR</name>
<feature type="coiled-coil region" evidence="1">
    <location>
        <begin position="125"/>
        <end position="152"/>
    </location>
</feature>
<dbReference type="InterPro" id="IPR050169">
    <property type="entry name" value="Krueppel_C2H2_ZnF"/>
</dbReference>
<dbReference type="GeneID" id="110089769"/>
<keyword evidence="4" id="KW-1185">Reference proteome</keyword>
<gene>
    <name evidence="5 6" type="primary">LOC110089769</name>
</gene>
<feature type="region of interest" description="Disordered" evidence="2">
    <location>
        <begin position="615"/>
        <end position="657"/>
    </location>
</feature>
<feature type="compositionally biased region" description="Basic and acidic residues" evidence="2">
    <location>
        <begin position="422"/>
        <end position="434"/>
    </location>
</feature>
<dbReference type="KEGG" id="pvt:110089769"/>
<feature type="compositionally biased region" description="Polar residues" evidence="2">
    <location>
        <begin position="255"/>
        <end position="264"/>
    </location>
</feature>
<dbReference type="Gene3D" id="1.10.10.60">
    <property type="entry name" value="Homeodomain-like"/>
    <property type="match status" value="1"/>
</dbReference>
<evidence type="ECO:0000313" key="6">
    <source>
        <dbReference type="RefSeq" id="XP_020668710.2"/>
    </source>
</evidence>
<dbReference type="PANTHER" id="PTHR23232:SF142">
    <property type="entry name" value="GASTRULA ZINC FINGER PROTEIN XLCGF57.1-LIKE-RELATED"/>
    <property type="match status" value="1"/>
</dbReference>
<dbReference type="Pfam" id="PF13837">
    <property type="entry name" value="Myb_DNA-bind_4"/>
    <property type="match status" value="1"/>
</dbReference>
<dbReference type="RefSeq" id="XP_020668710.2">
    <property type="nucleotide sequence ID" value="XM_020813051.2"/>
</dbReference>
<keyword evidence="1" id="KW-0175">Coiled coil</keyword>
<feature type="compositionally biased region" description="Polar residues" evidence="2">
    <location>
        <begin position="272"/>
        <end position="283"/>
    </location>
</feature>
<dbReference type="GO" id="GO:0006355">
    <property type="term" value="P:regulation of DNA-templated transcription"/>
    <property type="evidence" value="ECO:0007669"/>
    <property type="project" value="InterPro"/>
</dbReference>
<dbReference type="AlphaFoldDB" id="A0A6J0VDH1"/>
<dbReference type="OrthoDB" id="691673at2759"/>
<dbReference type="InterPro" id="IPR036051">
    <property type="entry name" value="KRAB_dom_sf"/>
</dbReference>
<evidence type="ECO:0000259" key="3">
    <source>
        <dbReference type="PROSITE" id="PS50805"/>
    </source>
</evidence>
<protein>
    <recommendedName>
        <fullName evidence="3">KRAB domain-containing protein</fullName>
    </recommendedName>
</protein>